<proteinExistence type="predicted"/>
<dbReference type="InterPro" id="IPR001611">
    <property type="entry name" value="Leu-rich_rpt"/>
</dbReference>
<dbReference type="GO" id="GO:0005096">
    <property type="term" value="F:GTPase activator activity"/>
    <property type="evidence" value="ECO:0007669"/>
    <property type="project" value="UniProtKB-KW"/>
</dbReference>
<evidence type="ECO:0000313" key="4">
    <source>
        <dbReference type="EMBL" id="EJK55344.1"/>
    </source>
</evidence>
<dbReference type="GO" id="GO:0006913">
    <property type="term" value="P:nucleocytoplasmic transport"/>
    <property type="evidence" value="ECO:0007669"/>
    <property type="project" value="TreeGrafter"/>
</dbReference>
<dbReference type="GO" id="GO:0031267">
    <property type="term" value="F:small GTPase binding"/>
    <property type="evidence" value="ECO:0007669"/>
    <property type="project" value="TreeGrafter"/>
</dbReference>
<sequence length="275" mass="31077">MPHWNALFRSFEHINPYGEGVALYLRSIELNEEMMRQICNHIRHRNISRVEFRDNAFANMRDAISELGKSLKSRKLKNLEWLQNRIESTEDMNLFTRVLTHSITVDKLTFASNGNDNAQALLSGVDFSTYKLLNFCGNDLQTNGRTDIPDLIASNSPLEELDLCHNRLNDDDAVSIAQSLGGNTHLRKLNVGYNNIQERGMRALYEAVNNISTLNALSDSNHSCHLRGLSNDFDLDAINLESGSNGLCTNRMFKVHKLMAGRYRRGGGNVPHLNS</sequence>
<keyword evidence="5" id="KW-1185">Reference proteome</keyword>
<dbReference type="Gene3D" id="3.80.10.10">
    <property type="entry name" value="Ribonuclease Inhibitor"/>
    <property type="match status" value="1"/>
</dbReference>
<dbReference type="InterPro" id="IPR027038">
    <property type="entry name" value="RanGap"/>
</dbReference>
<dbReference type="SMART" id="SM00368">
    <property type="entry name" value="LRR_RI"/>
    <property type="match status" value="2"/>
</dbReference>
<feature type="non-terminal residue" evidence="4">
    <location>
        <position position="275"/>
    </location>
</feature>
<dbReference type="Pfam" id="PF13516">
    <property type="entry name" value="LRR_6"/>
    <property type="match status" value="2"/>
</dbReference>
<dbReference type="GO" id="GO:0005829">
    <property type="term" value="C:cytosol"/>
    <property type="evidence" value="ECO:0007669"/>
    <property type="project" value="TreeGrafter"/>
</dbReference>
<evidence type="ECO:0000256" key="1">
    <source>
        <dbReference type="ARBA" id="ARBA00022468"/>
    </source>
</evidence>
<dbReference type="eggNOG" id="ENOG502SERJ">
    <property type="taxonomic scope" value="Eukaryota"/>
</dbReference>
<dbReference type="InterPro" id="IPR032675">
    <property type="entry name" value="LRR_dom_sf"/>
</dbReference>
<dbReference type="SUPFAM" id="SSF52047">
    <property type="entry name" value="RNI-like"/>
    <property type="match status" value="1"/>
</dbReference>
<gene>
    <name evidence="4" type="ORF">THAOC_24930</name>
</gene>
<dbReference type="GO" id="GO:0005634">
    <property type="term" value="C:nucleus"/>
    <property type="evidence" value="ECO:0007669"/>
    <property type="project" value="TreeGrafter"/>
</dbReference>
<dbReference type="OrthoDB" id="192312at2759"/>
<evidence type="ECO:0000256" key="3">
    <source>
        <dbReference type="ARBA" id="ARBA00022737"/>
    </source>
</evidence>
<dbReference type="GO" id="GO:0048471">
    <property type="term" value="C:perinuclear region of cytoplasm"/>
    <property type="evidence" value="ECO:0007669"/>
    <property type="project" value="TreeGrafter"/>
</dbReference>
<evidence type="ECO:0000313" key="5">
    <source>
        <dbReference type="Proteomes" id="UP000266841"/>
    </source>
</evidence>
<evidence type="ECO:0000256" key="2">
    <source>
        <dbReference type="ARBA" id="ARBA00022614"/>
    </source>
</evidence>
<dbReference type="Proteomes" id="UP000266841">
    <property type="component" value="Unassembled WGS sequence"/>
</dbReference>
<organism evidence="4 5">
    <name type="scientific">Thalassiosira oceanica</name>
    <name type="common">Marine diatom</name>
    <dbReference type="NCBI Taxonomy" id="159749"/>
    <lineage>
        <taxon>Eukaryota</taxon>
        <taxon>Sar</taxon>
        <taxon>Stramenopiles</taxon>
        <taxon>Ochrophyta</taxon>
        <taxon>Bacillariophyta</taxon>
        <taxon>Coscinodiscophyceae</taxon>
        <taxon>Thalassiosirophycidae</taxon>
        <taxon>Thalassiosirales</taxon>
        <taxon>Thalassiosiraceae</taxon>
        <taxon>Thalassiosira</taxon>
    </lineage>
</organism>
<dbReference type="AlphaFoldDB" id="K0RSL5"/>
<protein>
    <submittedName>
        <fullName evidence="4">Uncharacterized protein</fullName>
    </submittedName>
</protein>
<dbReference type="PANTHER" id="PTHR24113">
    <property type="entry name" value="RAN GTPASE-ACTIVATING PROTEIN 1"/>
    <property type="match status" value="1"/>
</dbReference>
<name>K0RSL5_THAOC</name>
<accession>K0RSL5</accession>
<dbReference type="PANTHER" id="PTHR24113:SF12">
    <property type="entry name" value="RAN GTPASE-ACTIVATING PROTEIN 1"/>
    <property type="match status" value="1"/>
</dbReference>
<reference evidence="4 5" key="1">
    <citation type="journal article" date="2012" name="Genome Biol.">
        <title>Genome and low-iron response of an oceanic diatom adapted to chronic iron limitation.</title>
        <authorList>
            <person name="Lommer M."/>
            <person name="Specht M."/>
            <person name="Roy A.S."/>
            <person name="Kraemer L."/>
            <person name="Andreson R."/>
            <person name="Gutowska M.A."/>
            <person name="Wolf J."/>
            <person name="Bergner S.V."/>
            <person name="Schilhabel M.B."/>
            <person name="Klostermeier U.C."/>
            <person name="Beiko R.G."/>
            <person name="Rosenstiel P."/>
            <person name="Hippler M."/>
            <person name="Laroche J."/>
        </authorList>
    </citation>
    <scope>NUCLEOTIDE SEQUENCE [LARGE SCALE GENOMIC DNA]</scope>
    <source>
        <strain evidence="4 5">CCMP1005</strain>
    </source>
</reference>
<comment type="caution">
    <text evidence="4">The sequence shown here is derived from an EMBL/GenBank/DDBJ whole genome shotgun (WGS) entry which is preliminary data.</text>
</comment>
<keyword evidence="1" id="KW-0343">GTPase activation</keyword>
<keyword evidence="3" id="KW-0677">Repeat</keyword>
<keyword evidence="2" id="KW-0433">Leucine-rich repeat</keyword>
<dbReference type="EMBL" id="AGNL01034247">
    <property type="protein sequence ID" value="EJK55344.1"/>
    <property type="molecule type" value="Genomic_DNA"/>
</dbReference>